<keyword evidence="2" id="KW-1185">Reference proteome</keyword>
<dbReference type="AlphaFoldDB" id="A0A1H1J2H5"/>
<protein>
    <submittedName>
        <fullName evidence="1">Uncharacterized protein</fullName>
    </submittedName>
</protein>
<organism evidence="1 2">
    <name type="scientific">Paraburkholderia tuberum</name>
    <dbReference type="NCBI Taxonomy" id="157910"/>
    <lineage>
        <taxon>Bacteria</taxon>
        <taxon>Pseudomonadati</taxon>
        <taxon>Pseudomonadota</taxon>
        <taxon>Betaproteobacteria</taxon>
        <taxon>Burkholderiales</taxon>
        <taxon>Burkholderiaceae</taxon>
        <taxon>Paraburkholderia</taxon>
    </lineage>
</organism>
<evidence type="ECO:0000313" key="2">
    <source>
        <dbReference type="Proteomes" id="UP000199365"/>
    </source>
</evidence>
<gene>
    <name evidence="1" type="ORF">SAMN05445850_4046</name>
</gene>
<sequence length="87" mass="9864">MPVSCHSRWAKADNFLPISVLAGGIRAQRLYSFHVDQIQVRYMQSREHAVLTHSARYTAALTESSYNHAIDTDTVNLADYAQTLLRN</sequence>
<evidence type="ECO:0000313" key="1">
    <source>
        <dbReference type="EMBL" id="SDR44162.1"/>
    </source>
</evidence>
<dbReference type="EMBL" id="FNKX01000002">
    <property type="protein sequence ID" value="SDR44162.1"/>
    <property type="molecule type" value="Genomic_DNA"/>
</dbReference>
<proteinExistence type="predicted"/>
<dbReference type="Proteomes" id="UP000199365">
    <property type="component" value="Unassembled WGS sequence"/>
</dbReference>
<dbReference type="STRING" id="157910.SAMN05445850_4046"/>
<reference evidence="2" key="1">
    <citation type="submission" date="2016-10" db="EMBL/GenBank/DDBJ databases">
        <authorList>
            <person name="Varghese N."/>
            <person name="Submissions S."/>
        </authorList>
    </citation>
    <scope>NUCLEOTIDE SEQUENCE [LARGE SCALE GENOMIC DNA]</scope>
    <source>
        <strain evidence="2">DUS833</strain>
    </source>
</reference>
<name>A0A1H1J2H5_9BURK</name>
<accession>A0A1H1J2H5</accession>